<protein>
    <submittedName>
        <fullName evidence="1">Uncharacterized protein</fullName>
    </submittedName>
</protein>
<sequence>MKRIYKEYGIRVTDESGSRIVRINKNVDMTNFSIARETYNKTKDRYINKNEDITIELVGITLEGEIGNAIYSKTFVREVANEDKELLLETDEIVDNIKHSLELLIRKREYHTNMVCALNKKQDVILHNIENIGDMDDSIKLNTIKELEEVRKYRRFNKTEEKKLKTLDIVVDLGKVDELFRRVTLPIDTEGFRYLNEKELDDMKIIKEIRYNSEKDRIHKMEQIRKKYDKIVVDDAKNTIICYNRGYTNTNKN</sequence>
<organism evidence="1">
    <name type="scientific">virus sp. ctE0n6</name>
    <dbReference type="NCBI Taxonomy" id="2827985"/>
    <lineage>
        <taxon>Viruses</taxon>
    </lineage>
</organism>
<name>A0A8S5RFX5_9VIRU</name>
<accession>A0A8S5RFX5</accession>
<evidence type="ECO:0000313" key="1">
    <source>
        <dbReference type="EMBL" id="DAE29965.1"/>
    </source>
</evidence>
<dbReference type="EMBL" id="BK059101">
    <property type="protein sequence ID" value="DAE29965.1"/>
    <property type="molecule type" value="Genomic_DNA"/>
</dbReference>
<reference evidence="1" key="1">
    <citation type="journal article" date="2021" name="Proc. Natl. Acad. Sci. U.S.A.">
        <title>A Catalog of Tens of Thousands of Viruses from Human Metagenomes Reveals Hidden Associations with Chronic Diseases.</title>
        <authorList>
            <person name="Tisza M.J."/>
            <person name="Buck C.B."/>
        </authorList>
    </citation>
    <scope>NUCLEOTIDE SEQUENCE</scope>
    <source>
        <strain evidence="1">CtE0n6</strain>
    </source>
</reference>
<proteinExistence type="predicted"/>